<proteinExistence type="inferred from homology"/>
<dbReference type="GO" id="GO:0005634">
    <property type="term" value="C:nucleus"/>
    <property type="evidence" value="ECO:0007669"/>
    <property type="project" value="UniProtKB-SubCell"/>
</dbReference>
<comment type="similarity">
    <text evidence="3">Belongs to the YAE1 family.</text>
</comment>
<comment type="subcellular location">
    <subcellularLocation>
        <location evidence="2">Cytoplasm</location>
    </subcellularLocation>
    <subcellularLocation>
        <location evidence="1">Nucleus</location>
    </subcellularLocation>
</comment>
<dbReference type="AlphaFoldDB" id="A0A7H9HY52"/>
<name>A0A7H9HY52_9SACH</name>
<dbReference type="InterPro" id="IPR038881">
    <property type="entry name" value="Yae1-like"/>
</dbReference>
<feature type="domain" description="Essential protein Yae1 N-terminal" evidence="8">
    <location>
        <begin position="37"/>
        <end position="75"/>
    </location>
</feature>
<organism evidence="9 10">
    <name type="scientific">Torulaspora globosa</name>
    <dbReference type="NCBI Taxonomy" id="48254"/>
    <lineage>
        <taxon>Eukaryota</taxon>
        <taxon>Fungi</taxon>
        <taxon>Dikarya</taxon>
        <taxon>Ascomycota</taxon>
        <taxon>Saccharomycotina</taxon>
        <taxon>Saccharomycetes</taxon>
        <taxon>Saccharomycetales</taxon>
        <taxon>Saccharomycetaceae</taxon>
        <taxon>Torulaspora</taxon>
    </lineage>
</organism>
<evidence type="ECO:0000313" key="9">
    <source>
        <dbReference type="EMBL" id="QLQ82668.1"/>
    </source>
</evidence>
<evidence type="ECO:0000256" key="7">
    <source>
        <dbReference type="ARBA" id="ARBA00023242"/>
    </source>
</evidence>
<dbReference type="EMBL" id="CP059274">
    <property type="protein sequence ID" value="QLQ82668.1"/>
    <property type="molecule type" value="Genomic_DNA"/>
</dbReference>
<accession>A0A7H9HY52</accession>
<evidence type="ECO:0000313" key="10">
    <source>
        <dbReference type="Proteomes" id="UP000510647"/>
    </source>
</evidence>
<dbReference type="InterPro" id="IPR019191">
    <property type="entry name" value="Essential_protein_Yae1_N"/>
</dbReference>
<reference evidence="9 10" key="1">
    <citation type="submission" date="2020-06" db="EMBL/GenBank/DDBJ databases">
        <title>The yeast mating-type switching endonuclease HO is a domesticated member of an unorthodox homing genetic element family.</title>
        <authorList>
            <person name="Coughlan A.Y."/>
            <person name="Lombardi L."/>
            <person name="Braun-Galleani S."/>
            <person name="Martos A.R."/>
            <person name="Galeote V."/>
            <person name="Bigey F."/>
            <person name="Dequin S."/>
            <person name="Byrne K.P."/>
            <person name="Wolfe K.H."/>
        </authorList>
    </citation>
    <scope>NUCLEOTIDE SEQUENCE [LARGE SCALE GENOMIC DNA]</scope>
    <source>
        <strain evidence="9 10">CBS2947</strain>
    </source>
</reference>
<evidence type="ECO:0000256" key="5">
    <source>
        <dbReference type="ARBA" id="ARBA00018400"/>
    </source>
</evidence>
<keyword evidence="6" id="KW-0963">Cytoplasm</keyword>
<gene>
    <name evidence="9" type="ORF">HG537_0H04310</name>
</gene>
<evidence type="ECO:0000259" key="8">
    <source>
        <dbReference type="Pfam" id="PF09811"/>
    </source>
</evidence>
<evidence type="ECO:0000256" key="4">
    <source>
        <dbReference type="ARBA" id="ARBA00017286"/>
    </source>
</evidence>
<dbReference type="Proteomes" id="UP000510647">
    <property type="component" value="Chromosome 8"/>
</dbReference>
<keyword evidence="7" id="KW-0539">Nucleus</keyword>
<dbReference type="OrthoDB" id="20086at2759"/>
<dbReference type="GO" id="GO:0005737">
    <property type="term" value="C:cytoplasm"/>
    <property type="evidence" value="ECO:0007669"/>
    <property type="project" value="UniProtKB-SubCell"/>
</dbReference>
<evidence type="ECO:0000256" key="6">
    <source>
        <dbReference type="ARBA" id="ARBA00022490"/>
    </source>
</evidence>
<evidence type="ECO:0000256" key="1">
    <source>
        <dbReference type="ARBA" id="ARBA00004123"/>
    </source>
</evidence>
<dbReference type="Pfam" id="PF09811">
    <property type="entry name" value="Yae1_N"/>
    <property type="match status" value="1"/>
</dbReference>
<evidence type="ECO:0000256" key="2">
    <source>
        <dbReference type="ARBA" id="ARBA00004496"/>
    </source>
</evidence>
<protein>
    <recommendedName>
        <fullName evidence="5">Protein YAE1</fullName>
    </recommendedName>
    <alternativeName>
        <fullName evidence="4">Protein yae1</fullName>
    </alternativeName>
</protein>
<dbReference type="PANTHER" id="PTHR18829:SF0">
    <property type="entry name" value="PROTEIN YAE1 HOMOLOG"/>
    <property type="match status" value="1"/>
</dbReference>
<sequence length="144" mass="16154">MASNNALDDVWISDSDSHDDKLSNDINKLRENHLKSGFLDGITQAKETNLQKGFDEGFPQGALLGSQVGQLLGLLQCLDQKYGDQDESLRQDFNTIQKEVRINKVLTKGMFNEDLNLVGEHPLLAKWKPIVKSHCDKYSVHTSV</sequence>
<keyword evidence="10" id="KW-1185">Reference proteome</keyword>
<evidence type="ECO:0000256" key="3">
    <source>
        <dbReference type="ARBA" id="ARBA00007096"/>
    </source>
</evidence>
<dbReference type="PANTHER" id="PTHR18829">
    <property type="entry name" value="PROTEIN YAE1 HOMOLOG"/>
    <property type="match status" value="1"/>
</dbReference>